<dbReference type="Pfam" id="PF10574">
    <property type="entry name" value="UPF0552"/>
    <property type="match status" value="1"/>
</dbReference>
<dbReference type="OrthoDB" id="5953051at2759"/>
<comment type="similarity">
    <text evidence="1">Belongs to the Arpin family.</text>
</comment>
<evidence type="ECO:0000256" key="2">
    <source>
        <dbReference type="ARBA" id="ARBA00019314"/>
    </source>
</evidence>
<accession>A0A6P4YVJ4</accession>
<feature type="region of interest" description="Disordered" evidence="3">
    <location>
        <begin position="251"/>
        <end position="272"/>
    </location>
</feature>
<protein>
    <recommendedName>
        <fullName evidence="2">Arpin</fullName>
    </recommendedName>
</protein>
<evidence type="ECO:0000256" key="1">
    <source>
        <dbReference type="ARBA" id="ARBA00008453"/>
    </source>
</evidence>
<dbReference type="PANTHER" id="PTHR31199:SF1">
    <property type="entry name" value="ARPIN"/>
    <property type="match status" value="1"/>
</dbReference>
<evidence type="ECO:0000256" key="3">
    <source>
        <dbReference type="SAM" id="MobiDB-lite"/>
    </source>
</evidence>
<keyword evidence="4" id="KW-1185">Reference proteome</keyword>
<reference evidence="5" key="1">
    <citation type="submission" date="2025-08" db="UniProtKB">
        <authorList>
            <consortium name="RefSeq"/>
        </authorList>
    </citation>
    <scope>IDENTIFICATION</scope>
    <source>
        <tissue evidence="5">Gonad</tissue>
    </source>
</reference>
<dbReference type="RefSeq" id="XP_019625759.1">
    <property type="nucleotide sequence ID" value="XM_019770200.1"/>
</dbReference>
<organism evidence="4 5">
    <name type="scientific">Branchiostoma belcheri</name>
    <name type="common">Amphioxus</name>
    <dbReference type="NCBI Taxonomy" id="7741"/>
    <lineage>
        <taxon>Eukaryota</taxon>
        <taxon>Metazoa</taxon>
        <taxon>Chordata</taxon>
        <taxon>Cephalochordata</taxon>
        <taxon>Leptocardii</taxon>
        <taxon>Amphioxiformes</taxon>
        <taxon>Branchiostomatidae</taxon>
        <taxon>Branchiostoma</taxon>
    </lineage>
</organism>
<feature type="compositionally biased region" description="Acidic residues" evidence="3">
    <location>
        <begin position="262"/>
        <end position="272"/>
    </location>
</feature>
<gene>
    <name evidence="5" type="primary">LOC109471028</name>
</gene>
<feature type="compositionally biased region" description="Basic and acidic residues" evidence="3">
    <location>
        <begin position="28"/>
        <end position="41"/>
    </location>
</feature>
<feature type="region of interest" description="Disordered" evidence="3">
    <location>
        <begin position="14"/>
        <end position="45"/>
    </location>
</feature>
<proteinExistence type="inferred from homology"/>
<dbReference type="InterPro" id="IPR018889">
    <property type="entry name" value="Arpin"/>
</dbReference>
<name>A0A6P4YVJ4_BRABE</name>
<evidence type="ECO:0000313" key="4">
    <source>
        <dbReference type="Proteomes" id="UP000515135"/>
    </source>
</evidence>
<evidence type="ECO:0000313" key="5">
    <source>
        <dbReference type="RefSeq" id="XP_019625759.1"/>
    </source>
</evidence>
<dbReference type="Proteomes" id="UP000515135">
    <property type="component" value="Unplaced"/>
</dbReference>
<dbReference type="PANTHER" id="PTHR31199">
    <property type="entry name" value="ARPIN"/>
    <property type="match status" value="1"/>
</dbReference>
<feature type="compositionally biased region" description="Basic and acidic residues" evidence="3">
    <location>
        <begin position="251"/>
        <end position="261"/>
    </location>
</feature>
<dbReference type="GeneID" id="109471028"/>
<dbReference type="GO" id="GO:0051126">
    <property type="term" value="P:negative regulation of actin nucleation"/>
    <property type="evidence" value="ECO:0007669"/>
    <property type="project" value="InterPro"/>
</dbReference>
<dbReference type="KEGG" id="bbel:109471028"/>
<sequence>MLYSTVGRTASGINFRCRAEEGEEEQQNTDRPEPKHTEKTEQQPTIAIMSRLYDNQPLMSIPVQTHQLTTVWNPSNYQKGAGVLVEGRIEGRSRHVIIDPSQTKFRYCVLHVHPTQAHRRKFDAAGKEVEPNFSDTWKVNTGYLHSSYKVEARGQTDRLTTEELEAVVMSAELDHLTQQVKRHGCLSFWVQEEELAGMELNTGDNVRLKTRGDGLFIYNVAQLDGATSQVSNFAGGNMVGASWTEKVMAVKRDQQEQRDEENQGVDEDEWDD</sequence>
<dbReference type="AlphaFoldDB" id="A0A6P4YVJ4"/>